<dbReference type="HOGENOM" id="CLU_311399_0_0_1"/>
<dbReference type="InParanoid" id="H3GM43"/>
<dbReference type="PANTHER" id="PTHR43628:SF1">
    <property type="entry name" value="CHITIN SYNTHASE REGULATORY FACTOR 2-RELATED"/>
    <property type="match status" value="1"/>
</dbReference>
<dbReference type="SUPFAM" id="SSF49899">
    <property type="entry name" value="Concanavalin A-like lectins/glucanases"/>
    <property type="match status" value="1"/>
</dbReference>
<dbReference type="VEuPathDB" id="FungiDB:KRP22_7714"/>
<dbReference type="EnsemblProtists" id="Phyra77523">
    <property type="protein sequence ID" value="Phyra77523"/>
    <property type="gene ID" value="Phyra77523"/>
</dbReference>
<name>H3GM43_PHYRM</name>
<reference evidence="4" key="1">
    <citation type="journal article" date="2006" name="Science">
        <title>Phytophthora genome sequences uncover evolutionary origins and mechanisms of pathogenesis.</title>
        <authorList>
            <person name="Tyler B.M."/>
            <person name="Tripathy S."/>
            <person name="Zhang X."/>
            <person name="Dehal P."/>
            <person name="Jiang R.H."/>
            <person name="Aerts A."/>
            <person name="Arredondo F.D."/>
            <person name="Baxter L."/>
            <person name="Bensasson D."/>
            <person name="Beynon J.L."/>
            <person name="Chapman J."/>
            <person name="Damasceno C.M."/>
            <person name="Dorrance A.E."/>
            <person name="Dou D."/>
            <person name="Dickerman A.W."/>
            <person name="Dubchak I.L."/>
            <person name="Garbelotto M."/>
            <person name="Gijzen M."/>
            <person name="Gordon S.G."/>
            <person name="Govers F."/>
            <person name="Grunwald N.J."/>
            <person name="Huang W."/>
            <person name="Ivors K.L."/>
            <person name="Jones R.W."/>
            <person name="Kamoun S."/>
            <person name="Krampis K."/>
            <person name="Lamour K.H."/>
            <person name="Lee M.K."/>
            <person name="McDonald W.H."/>
            <person name="Medina M."/>
            <person name="Meijer H.J."/>
            <person name="Nordberg E.K."/>
            <person name="Maclean D.J."/>
            <person name="Ospina-Giraldo M.D."/>
            <person name="Morris P.F."/>
            <person name="Phuntumart V."/>
            <person name="Putnam N.H."/>
            <person name="Rash S."/>
            <person name="Rose J.K."/>
            <person name="Sakihama Y."/>
            <person name="Salamov A.A."/>
            <person name="Savidor A."/>
            <person name="Scheuring C.F."/>
            <person name="Smith B.M."/>
            <person name="Sobral B.W."/>
            <person name="Terry A."/>
            <person name="Torto-Alalibo T.A."/>
            <person name="Win J."/>
            <person name="Xu Z."/>
            <person name="Zhang H."/>
            <person name="Grigoriev I.V."/>
            <person name="Rokhsar D.S."/>
            <person name="Boore J.L."/>
        </authorList>
    </citation>
    <scope>NUCLEOTIDE SEQUENCE [LARGE SCALE GENOMIC DNA]</scope>
    <source>
        <strain evidence="4">Pr102</strain>
    </source>
</reference>
<dbReference type="Gene3D" id="2.60.120.200">
    <property type="match status" value="1"/>
</dbReference>
<feature type="signal peptide" evidence="2">
    <location>
        <begin position="1"/>
        <end position="19"/>
    </location>
</feature>
<organism evidence="3 4">
    <name type="scientific">Phytophthora ramorum</name>
    <name type="common">Sudden oak death agent</name>
    <dbReference type="NCBI Taxonomy" id="164328"/>
    <lineage>
        <taxon>Eukaryota</taxon>
        <taxon>Sar</taxon>
        <taxon>Stramenopiles</taxon>
        <taxon>Oomycota</taxon>
        <taxon>Peronosporomycetes</taxon>
        <taxon>Peronosporales</taxon>
        <taxon>Peronosporaceae</taxon>
        <taxon>Phytophthora</taxon>
    </lineage>
</organism>
<accession>H3GM43</accession>
<dbReference type="SUPFAM" id="SSF81901">
    <property type="entry name" value="HCP-like"/>
    <property type="match status" value="3"/>
</dbReference>
<dbReference type="Pfam" id="PF13385">
    <property type="entry name" value="Laminin_G_3"/>
    <property type="match status" value="1"/>
</dbReference>
<evidence type="ECO:0008006" key="5">
    <source>
        <dbReference type="Google" id="ProtNLM"/>
    </source>
</evidence>
<dbReference type="InterPro" id="IPR013320">
    <property type="entry name" value="ConA-like_dom_sf"/>
</dbReference>
<dbReference type="PANTHER" id="PTHR43628">
    <property type="entry name" value="ACTIVATOR OF C KINASE PROTEIN 1-RELATED"/>
    <property type="match status" value="1"/>
</dbReference>
<evidence type="ECO:0000313" key="4">
    <source>
        <dbReference type="Proteomes" id="UP000005238"/>
    </source>
</evidence>
<dbReference type="InterPro" id="IPR052945">
    <property type="entry name" value="Mitotic_Regulator"/>
</dbReference>
<dbReference type="STRING" id="164328.H3GM43"/>
<dbReference type="EMBL" id="DS566022">
    <property type="status" value="NOT_ANNOTATED_CDS"/>
    <property type="molecule type" value="Genomic_DNA"/>
</dbReference>
<dbReference type="Pfam" id="PF08238">
    <property type="entry name" value="Sel1"/>
    <property type="match status" value="5"/>
</dbReference>
<evidence type="ECO:0000256" key="2">
    <source>
        <dbReference type="SAM" id="SignalP"/>
    </source>
</evidence>
<dbReference type="VEuPathDB" id="FungiDB:KRP23_2430"/>
<dbReference type="InterPro" id="IPR011990">
    <property type="entry name" value="TPR-like_helical_dom_sf"/>
</dbReference>
<keyword evidence="2" id="KW-0732">Signal</keyword>
<evidence type="ECO:0000313" key="3">
    <source>
        <dbReference type="EnsemblProtists" id="Phyra77523"/>
    </source>
</evidence>
<feature type="region of interest" description="Disordered" evidence="1">
    <location>
        <begin position="815"/>
        <end position="835"/>
    </location>
</feature>
<keyword evidence="4" id="KW-1185">Reference proteome</keyword>
<dbReference type="Gene3D" id="1.25.40.10">
    <property type="entry name" value="Tetratricopeptide repeat domain"/>
    <property type="match status" value="2"/>
</dbReference>
<dbReference type="eggNOG" id="KOG1550">
    <property type="taxonomic scope" value="Eukaryota"/>
</dbReference>
<dbReference type="Proteomes" id="UP000005238">
    <property type="component" value="Unassembled WGS sequence"/>
</dbReference>
<dbReference type="InterPro" id="IPR006597">
    <property type="entry name" value="Sel1-like"/>
</dbReference>
<feature type="region of interest" description="Disordered" evidence="1">
    <location>
        <begin position="905"/>
        <end position="935"/>
    </location>
</feature>
<reference evidence="3" key="2">
    <citation type="submission" date="2015-06" db="UniProtKB">
        <authorList>
            <consortium name="EnsemblProtists"/>
        </authorList>
    </citation>
    <scope>IDENTIFICATION</scope>
    <source>
        <strain evidence="3">Pr102</strain>
    </source>
</reference>
<evidence type="ECO:0000256" key="1">
    <source>
        <dbReference type="SAM" id="MobiDB-lite"/>
    </source>
</evidence>
<dbReference type="AlphaFoldDB" id="H3GM43"/>
<proteinExistence type="predicted"/>
<dbReference type="SMART" id="SM00671">
    <property type="entry name" value="SEL1"/>
    <property type="match status" value="5"/>
</dbReference>
<protein>
    <recommendedName>
        <fullName evidence="5">Laminin G domain-containing protein</fullName>
    </recommendedName>
</protein>
<dbReference type="OMA" id="WMLRFRK"/>
<sequence>MVKFIAFLLLLACWVAAEAARESDIRRALGELATSAEQQDGITIQDLLEGPPELTTSLPLFKQLVREDRRELLLQIGELHLFEDGSVPHNATHAELFLQASAGHGSSQAQFLLGALRAASDDSAGAQLYYAFATRGQSIGASMALGYRALHGYGSRKSCTAAMRHYKLAADRVVTQQNDQKLQLYAFPEPARLSETEGARYHGDLNPAEDFNRAEYLRQRAADLRNTDVMVQSASITLFSDLYGVTAMSDLEEHAAREREALRFLERSIEMGSIKAQALLGHVYAYGLAGCKSNASRAVELYEAALNASEGNPSGEAANGLGVIFSRGIGDMPVDPDRARNLFKVAANAGHAEGVYNTGMSFLELGSHLSSRAKEYLVAAAHVGHLKSLFQLARLKQRQIHTIGGATTSSTSCQEVVELYKRVAEYSREGTTLMTQALTHAQRGNWALALELYLIAAEMGYEVAQNNAVWLIERVQRQVFGTPSIRDSKLLERLYARLVNRAFEQDSIDALLRMGDSAYQDEDYTVALRHYQHADLVSAGTSARALFSVGYMHEHGLGVSFISPERATLYYHLAGEKEPSLRIVMVLLQFKLRVQTMFSQVAETVRCVWLTITQRSDEATASTEDISSSRMAQGVEEGPALTSSDVSALDTHGSAFQQQTNTLADSAALVRAATRSDPHEYAVALQFLGDQSRVYLELARGDLPLEQQDFTIETWLRVDEFSARNDEQQVITLVDALDNFQLELLPATETADDCWMLRFRKFSLVDKQLPELVLSFPNAPLSPHTWNHVAVTFDATYQTATLVLNAKVKQVLSFRPHPASPSRKEESSNDGSSSSQFLAVGSSLGRIYGMSPPNSRAFSGQIVHFRLWKSRKNVKEVSVLMLEQYDEVGTRGLLVHLRYKLHGASASSSTHSANSGRSNSNQATNRVMNGDRTIPNAEGVQLKIVEFPPPNN</sequence>
<feature type="compositionally biased region" description="Low complexity" evidence="1">
    <location>
        <begin position="905"/>
        <end position="920"/>
    </location>
</feature>
<feature type="chain" id="PRO_5003585703" description="Laminin G domain-containing protein" evidence="2">
    <location>
        <begin position="20"/>
        <end position="952"/>
    </location>
</feature>